<proteinExistence type="predicted"/>
<feature type="transmembrane region" description="Helical" evidence="6">
    <location>
        <begin position="201"/>
        <end position="227"/>
    </location>
</feature>
<evidence type="ECO:0000256" key="4">
    <source>
        <dbReference type="ARBA" id="ARBA00022989"/>
    </source>
</evidence>
<evidence type="ECO:0000256" key="3">
    <source>
        <dbReference type="ARBA" id="ARBA00022692"/>
    </source>
</evidence>
<feature type="transmembrane region" description="Helical" evidence="6">
    <location>
        <begin position="73"/>
        <end position="95"/>
    </location>
</feature>
<evidence type="ECO:0000256" key="2">
    <source>
        <dbReference type="ARBA" id="ARBA00022475"/>
    </source>
</evidence>
<evidence type="ECO:0000256" key="1">
    <source>
        <dbReference type="ARBA" id="ARBA00004651"/>
    </source>
</evidence>
<dbReference type="Proteomes" id="UP000030710">
    <property type="component" value="Unassembled WGS sequence"/>
</dbReference>
<dbReference type="GO" id="GO:0008137">
    <property type="term" value="F:NADH dehydrogenase (ubiquinone) activity"/>
    <property type="evidence" value="ECO:0007669"/>
    <property type="project" value="InterPro"/>
</dbReference>
<dbReference type="PANTHER" id="PTHR42703:SF1">
    <property type="entry name" value="NA(+)_H(+) ANTIPORTER SUBUNIT D1"/>
    <property type="match status" value="1"/>
</dbReference>
<feature type="transmembrane region" description="Helical" evidence="6">
    <location>
        <begin position="341"/>
        <end position="359"/>
    </location>
</feature>
<evidence type="ECO:0000256" key="6">
    <source>
        <dbReference type="SAM" id="Phobius"/>
    </source>
</evidence>
<sequence>MTDALPLLVVIPLFAALFPVALGYLWNDAGWVTAAITAVVHLGLAGIVAQQVLNSGQFNYAVGGFQPPIGIELVADSVTAVLVVLVSIITILTVAYARRAGPHQNAFYSELLLLTAGVSGVIITGDLFNLYVFLEITGLATYALVAANRSPAAALASVKYLLVGTIGASLYLLGVGYLYIATGTLNMADLASQLPAVGYDTPLVVTGFTLLMTGLAIKTALFPVHTWQPNAYAESPHSVTVYIAALVSTAAAYAIFRITYTVFSTSFASAVPLALDALAWAAAVSVIVGSVLAVVQSDLKRMLAYSSVAQFGLIIAGIAVMNEIALTGSLVHLVGHAVMKAGLFVALGGLASIAGGRTIDDMIGLGRRAPIVSLGFATLAFALVGVPPAIGFAGKWQIVLGAVSAGHWAVATVAVVSTMLTLAYFLRIVERLYFRSPSSVPVDEQTSDMSTNMTTDGGNATLPSSISTTTRVIVTLSAISAIGLGLAASDLIVVLEPALEVYF</sequence>
<evidence type="ECO:0000313" key="9">
    <source>
        <dbReference type="Proteomes" id="UP000030710"/>
    </source>
</evidence>
<evidence type="ECO:0000259" key="7">
    <source>
        <dbReference type="Pfam" id="PF00361"/>
    </source>
</evidence>
<reference evidence="8 9" key="1">
    <citation type="journal article" date="2013" name="PLoS ONE">
        <title>Assembly-driven community genomics of a hypersaline microbial ecosystem.</title>
        <authorList>
            <person name="Podell S."/>
            <person name="Ugalde J.A."/>
            <person name="Narasingarao P."/>
            <person name="Banfield J.F."/>
            <person name="Heidelberg K.B."/>
            <person name="Allen E.E."/>
        </authorList>
    </citation>
    <scope>NUCLEOTIDE SEQUENCE [LARGE SCALE GENOMIC DNA]</scope>
    <source>
        <strain evidence="9">J07HQW2</strain>
    </source>
</reference>
<keyword evidence="8" id="KW-0456">Lyase</keyword>
<evidence type="ECO:0000256" key="5">
    <source>
        <dbReference type="ARBA" id="ARBA00023136"/>
    </source>
</evidence>
<organism evidence="8 9">
    <name type="scientific">Haloquadratum walsbyi J07HQW2</name>
    <dbReference type="NCBI Taxonomy" id="1238425"/>
    <lineage>
        <taxon>Archaea</taxon>
        <taxon>Methanobacteriati</taxon>
        <taxon>Methanobacteriota</taxon>
        <taxon>Stenosarchaea group</taxon>
        <taxon>Halobacteria</taxon>
        <taxon>Halobacteriales</taxon>
        <taxon>Haloferacaceae</taxon>
        <taxon>Haloquadratum</taxon>
    </lineage>
</organism>
<feature type="transmembrane region" description="Helical" evidence="6">
    <location>
        <begin position="405"/>
        <end position="426"/>
    </location>
</feature>
<feature type="transmembrane region" description="Helical" evidence="6">
    <location>
        <begin position="6"/>
        <end position="25"/>
    </location>
</feature>
<dbReference type="EMBL" id="KE356561">
    <property type="protein sequence ID" value="ERG96708.1"/>
    <property type="molecule type" value="Genomic_DNA"/>
</dbReference>
<feature type="domain" description="NADH:quinone oxidoreductase/Mrp antiporter transmembrane" evidence="7">
    <location>
        <begin position="125"/>
        <end position="421"/>
    </location>
</feature>
<feature type="transmembrane region" description="Helical" evidence="6">
    <location>
        <begin position="278"/>
        <end position="295"/>
    </location>
</feature>
<feature type="transmembrane region" description="Helical" evidence="6">
    <location>
        <begin position="239"/>
        <end position="258"/>
    </location>
</feature>
<feature type="transmembrane region" description="Helical" evidence="6">
    <location>
        <begin position="130"/>
        <end position="148"/>
    </location>
</feature>
<feature type="transmembrane region" description="Helical" evidence="6">
    <location>
        <begin position="160"/>
        <end position="181"/>
    </location>
</feature>
<dbReference type="InterPro" id="IPR050586">
    <property type="entry name" value="CPA3_Na-H_Antiporter_D"/>
</dbReference>
<comment type="subcellular location">
    <subcellularLocation>
        <location evidence="1">Cell membrane</location>
        <topology evidence="1">Multi-pass membrane protein</topology>
    </subcellularLocation>
</comment>
<dbReference type="InterPro" id="IPR001750">
    <property type="entry name" value="ND/Mrp_TM"/>
</dbReference>
<feature type="transmembrane region" description="Helical" evidence="6">
    <location>
        <begin position="302"/>
        <end position="321"/>
    </location>
</feature>
<feature type="transmembrane region" description="Helical" evidence="6">
    <location>
        <begin position="371"/>
        <end position="393"/>
    </location>
</feature>
<protein>
    <submittedName>
        <fullName evidence="8">Formate hydrogenlyase subunit 3/multisubunit Na+/H+ antiporter, MnhD subunit</fullName>
    </submittedName>
</protein>
<dbReference type="GO" id="GO:0016829">
    <property type="term" value="F:lyase activity"/>
    <property type="evidence" value="ECO:0007669"/>
    <property type="project" value="UniProtKB-KW"/>
</dbReference>
<name>U1NIG8_9EURY</name>
<keyword evidence="3 6" id="KW-0812">Transmembrane</keyword>
<dbReference type="GO" id="GO:0042773">
    <property type="term" value="P:ATP synthesis coupled electron transport"/>
    <property type="evidence" value="ECO:0007669"/>
    <property type="project" value="InterPro"/>
</dbReference>
<feature type="transmembrane region" description="Helical" evidence="6">
    <location>
        <begin position="472"/>
        <end position="495"/>
    </location>
</feature>
<dbReference type="RefSeq" id="WP_021056171.1">
    <property type="nucleotide sequence ID" value="NZ_KE356561.1"/>
</dbReference>
<keyword evidence="4 6" id="KW-1133">Transmembrane helix</keyword>
<dbReference type="eggNOG" id="arCOG01537">
    <property type="taxonomic scope" value="Archaea"/>
</dbReference>
<evidence type="ECO:0000313" key="8">
    <source>
        <dbReference type="EMBL" id="ERG96708.1"/>
    </source>
</evidence>
<accession>U1NIG8</accession>
<dbReference type="PRINTS" id="PR01437">
    <property type="entry name" value="NUOXDRDTASE4"/>
</dbReference>
<dbReference type="STRING" id="1238425.J07HQW2_03191"/>
<feature type="transmembrane region" description="Helical" evidence="6">
    <location>
        <begin position="107"/>
        <end position="124"/>
    </location>
</feature>
<keyword evidence="5 6" id="KW-0472">Membrane</keyword>
<dbReference type="PANTHER" id="PTHR42703">
    <property type="entry name" value="NADH DEHYDROGENASE"/>
    <property type="match status" value="1"/>
</dbReference>
<dbReference type="AlphaFoldDB" id="U1NIG8"/>
<keyword evidence="2" id="KW-1003">Cell membrane</keyword>
<gene>
    <name evidence="8" type="ORF">J07HQW2_03191</name>
</gene>
<dbReference type="HOGENOM" id="CLU_007100_9_5_2"/>
<dbReference type="InterPro" id="IPR003918">
    <property type="entry name" value="NADH_UbQ_OxRdtase"/>
</dbReference>
<feature type="transmembrane region" description="Helical" evidence="6">
    <location>
        <begin position="32"/>
        <end position="53"/>
    </location>
</feature>
<dbReference type="Pfam" id="PF00361">
    <property type="entry name" value="Proton_antipo_M"/>
    <property type="match status" value="1"/>
</dbReference>
<dbReference type="GO" id="GO:0005886">
    <property type="term" value="C:plasma membrane"/>
    <property type="evidence" value="ECO:0007669"/>
    <property type="project" value="UniProtKB-SubCell"/>
</dbReference>